<keyword evidence="3" id="KW-0808">Transferase</keyword>
<reference evidence="6" key="1">
    <citation type="journal article" date="2018" name="Int. J. Syst. Evol. Microbiol.">
        <title>Carboxylicivirga sediminis sp. nov., isolated from coastal sediment.</title>
        <authorList>
            <person name="Wang F.Q."/>
            <person name="Ren L.H."/>
            <person name="Zou R.J."/>
            <person name="Sun Y.Z."/>
            <person name="Liu X.J."/>
            <person name="Jiang F."/>
            <person name="Liu L.J."/>
        </authorList>
    </citation>
    <scope>NUCLEOTIDE SEQUENCE</scope>
    <source>
        <strain evidence="6">JR1</strain>
    </source>
</reference>
<keyword evidence="2 6" id="KW-0489">Methyltransferase</keyword>
<proteinExistence type="inferred from homology"/>
<dbReference type="Pfam" id="PF00588">
    <property type="entry name" value="SpoU_methylase"/>
    <property type="match status" value="1"/>
</dbReference>
<evidence type="ECO:0000313" key="6">
    <source>
        <dbReference type="EMBL" id="MBR8534171.1"/>
    </source>
</evidence>
<sequence length="255" mass="28272">MLSKNKQKFILSLSRKKTREQNGMFVAEGTKLVTDLLQSSCNPKTLIATDDWLNNNQAVTGKVDELISATTEELKKVSTLKSPPSVIGIFEQKQIKYSINSLSNQLCLLLDEVQDPGNLGTIVRLADWFGIEHVFCSLNCADIYNPKTIQSTMGAISRVNLHYVDPIKFLTAYKALKLPVYGTFLDGTNIYKQTLSNQGLIVMGNEGKGISKEVENFVDQRLFIPSFPADIPTSESLNVSVATAITCAEFRRQAK</sequence>
<dbReference type="GO" id="GO:0006396">
    <property type="term" value="P:RNA processing"/>
    <property type="evidence" value="ECO:0007669"/>
    <property type="project" value="InterPro"/>
</dbReference>
<dbReference type="SUPFAM" id="SSF75217">
    <property type="entry name" value="alpha/beta knot"/>
    <property type="match status" value="1"/>
</dbReference>
<evidence type="ECO:0000259" key="4">
    <source>
        <dbReference type="Pfam" id="PF00588"/>
    </source>
</evidence>
<dbReference type="InterPro" id="IPR001537">
    <property type="entry name" value="SpoU_MeTrfase"/>
</dbReference>
<evidence type="ECO:0000256" key="3">
    <source>
        <dbReference type="ARBA" id="ARBA00022679"/>
    </source>
</evidence>
<comment type="caution">
    <text evidence="6">The sequence shown here is derived from an EMBL/GenBank/DDBJ whole genome shotgun (WGS) entry which is preliminary data.</text>
</comment>
<dbReference type="Gene3D" id="3.30.1330.30">
    <property type="match status" value="1"/>
</dbReference>
<dbReference type="CDD" id="cd18109">
    <property type="entry name" value="SpoU-like_RNA-MTase"/>
    <property type="match status" value="1"/>
</dbReference>
<dbReference type="Gene3D" id="3.40.1280.10">
    <property type="match status" value="1"/>
</dbReference>
<dbReference type="GO" id="GO:0003723">
    <property type="term" value="F:RNA binding"/>
    <property type="evidence" value="ECO:0007669"/>
    <property type="project" value="InterPro"/>
</dbReference>
<dbReference type="EMBL" id="JAGTAR010000001">
    <property type="protein sequence ID" value="MBR8534171.1"/>
    <property type="molecule type" value="Genomic_DNA"/>
</dbReference>
<comment type="similarity">
    <text evidence="1">Belongs to the class IV-like SAM-binding methyltransferase superfamily. RNA methyltransferase TrmH family.</text>
</comment>
<dbReference type="SUPFAM" id="SSF55315">
    <property type="entry name" value="L30e-like"/>
    <property type="match status" value="1"/>
</dbReference>
<dbReference type="InterPro" id="IPR051259">
    <property type="entry name" value="rRNA_Methyltransferase"/>
</dbReference>
<gene>
    <name evidence="6" type="ORF">KDU71_01250</name>
</gene>
<accession>A0A941EYM9</accession>
<dbReference type="Pfam" id="PF22435">
    <property type="entry name" value="MRM3-like_sub_bind"/>
    <property type="match status" value="1"/>
</dbReference>
<organism evidence="6 7">
    <name type="scientific">Carboxylicivirga sediminis</name>
    <dbReference type="NCBI Taxonomy" id="2006564"/>
    <lineage>
        <taxon>Bacteria</taxon>
        <taxon>Pseudomonadati</taxon>
        <taxon>Bacteroidota</taxon>
        <taxon>Bacteroidia</taxon>
        <taxon>Marinilabiliales</taxon>
        <taxon>Marinilabiliaceae</taxon>
        <taxon>Carboxylicivirga</taxon>
    </lineage>
</organism>
<evidence type="ECO:0000313" key="7">
    <source>
        <dbReference type="Proteomes" id="UP000679220"/>
    </source>
</evidence>
<feature type="domain" description="MRM3-like substrate binding" evidence="5">
    <location>
        <begin position="7"/>
        <end position="88"/>
    </location>
</feature>
<dbReference type="PANTHER" id="PTHR43191">
    <property type="entry name" value="RRNA METHYLTRANSFERASE 3"/>
    <property type="match status" value="1"/>
</dbReference>
<dbReference type="InterPro" id="IPR029028">
    <property type="entry name" value="Alpha/beta_knot_MTases"/>
</dbReference>
<dbReference type="AlphaFoldDB" id="A0A941EYM9"/>
<dbReference type="PANTHER" id="PTHR43191:SF2">
    <property type="entry name" value="RRNA METHYLTRANSFERASE 3, MITOCHONDRIAL"/>
    <property type="match status" value="1"/>
</dbReference>
<dbReference type="GO" id="GO:0032259">
    <property type="term" value="P:methylation"/>
    <property type="evidence" value="ECO:0007669"/>
    <property type="project" value="UniProtKB-KW"/>
</dbReference>
<dbReference type="GO" id="GO:0008173">
    <property type="term" value="F:RNA methyltransferase activity"/>
    <property type="evidence" value="ECO:0007669"/>
    <property type="project" value="InterPro"/>
</dbReference>
<dbReference type="InterPro" id="IPR029064">
    <property type="entry name" value="Ribosomal_eL30-like_sf"/>
</dbReference>
<dbReference type="InterPro" id="IPR053888">
    <property type="entry name" value="MRM3-like_sub_bind"/>
</dbReference>
<protein>
    <submittedName>
        <fullName evidence="6">RNA methyltransferase</fullName>
    </submittedName>
</protein>
<evidence type="ECO:0000256" key="1">
    <source>
        <dbReference type="ARBA" id="ARBA00007228"/>
    </source>
</evidence>
<feature type="domain" description="tRNA/rRNA methyltransferase SpoU type" evidence="4">
    <location>
        <begin position="106"/>
        <end position="247"/>
    </location>
</feature>
<evidence type="ECO:0000256" key="2">
    <source>
        <dbReference type="ARBA" id="ARBA00022603"/>
    </source>
</evidence>
<name>A0A941EYM9_9BACT</name>
<dbReference type="InterPro" id="IPR029026">
    <property type="entry name" value="tRNA_m1G_MTases_N"/>
</dbReference>
<dbReference type="RefSeq" id="WP_212188072.1">
    <property type="nucleotide sequence ID" value="NZ_JAGTAR010000001.1"/>
</dbReference>
<evidence type="ECO:0000259" key="5">
    <source>
        <dbReference type="Pfam" id="PF22435"/>
    </source>
</evidence>
<reference evidence="6" key="2">
    <citation type="submission" date="2021-04" db="EMBL/GenBank/DDBJ databases">
        <authorList>
            <person name="Zhang T."/>
            <person name="Zhang Y."/>
            <person name="Lu D."/>
            <person name="Zuo D."/>
            <person name="Du Z."/>
        </authorList>
    </citation>
    <scope>NUCLEOTIDE SEQUENCE</scope>
    <source>
        <strain evidence="6">JR1</strain>
    </source>
</reference>
<dbReference type="Proteomes" id="UP000679220">
    <property type="component" value="Unassembled WGS sequence"/>
</dbReference>
<keyword evidence="7" id="KW-1185">Reference proteome</keyword>